<comment type="subcellular location">
    <subcellularLocation>
        <location evidence="1">Cell membrane</location>
        <topology evidence="1">Multi-pass membrane protein</topology>
    </subcellularLocation>
</comment>
<comment type="similarity">
    <text evidence="2">Belongs to the EamA transporter family.</text>
</comment>
<dbReference type="SUPFAM" id="SSF103481">
    <property type="entry name" value="Multidrug resistance efflux transporter EmrE"/>
    <property type="match status" value="1"/>
</dbReference>
<keyword evidence="5 7" id="KW-1133">Transmembrane helix</keyword>
<name>A0A398B3K4_9BACI</name>
<dbReference type="EMBL" id="QWVS01000046">
    <property type="protein sequence ID" value="RID82530.1"/>
    <property type="molecule type" value="Genomic_DNA"/>
</dbReference>
<evidence type="ECO:0000256" key="5">
    <source>
        <dbReference type="ARBA" id="ARBA00022989"/>
    </source>
</evidence>
<dbReference type="AlphaFoldDB" id="A0A398B3K4"/>
<evidence type="ECO:0000256" key="7">
    <source>
        <dbReference type="SAM" id="Phobius"/>
    </source>
</evidence>
<feature type="transmembrane region" description="Helical" evidence="7">
    <location>
        <begin position="124"/>
        <end position="144"/>
    </location>
</feature>
<evidence type="ECO:0000256" key="6">
    <source>
        <dbReference type="ARBA" id="ARBA00023136"/>
    </source>
</evidence>
<protein>
    <submittedName>
        <fullName evidence="9">EamA family transporter</fullName>
    </submittedName>
</protein>
<evidence type="ECO:0000256" key="1">
    <source>
        <dbReference type="ARBA" id="ARBA00004651"/>
    </source>
</evidence>
<keyword evidence="6 7" id="KW-0472">Membrane</keyword>
<feature type="transmembrane region" description="Helical" evidence="7">
    <location>
        <begin position="182"/>
        <end position="201"/>
    </location>
</feature>
<feature type="transmembrane region" description="Helical" evidence="7">
    <location>
        <begin position="37"/>
        <end position="56"/>
    </location>
</feature>
<dbReference type="InterPro" id="IPR000620">
    <property type="entry name" value="EamA_dom"/>
</dbReference>
<dbReference type="PANTHER" id="PTHR32322">
    <property type="entry name" value="INNER MEMBRANE TRANSPORTER"/>
    <property type="match status" value="1"/>
</dbReference>
<dbReference type="Pfam" id="PF00892">
    <property type="entry name" value="EamA"/>
    <property type="match status" value="2"/>
</dbReference>
<organism evidence="9 10">
    <name type="scientific">Peribacillus asahii</name>
    <dbReference type="NCBI Taxonomy" id="228899"/>
    <lineage>
        <taxon>Bacteria</taxon>
        <taxon>Bacillati</taxon>
        <taxon>Bacillota</taxon>
        <taxon>Bacilli</taxon>
        <taxon>Bacillales</taxon>
        <taxon>Bacillaceae</taxon>
        <taxon>Peribacillus</taxon>
    </lineage>
</organism>
<keyword evidence="3" id="KW-1003">Cell membrane</keyword>
<evidence type="ECO:0000313" key="9">
    <source>
        <dbReference type="EMBL" id="RID82530.1"/>
    </source>
</evidence>
<keyword evidence="4 7" id="KW-0812">Transmembrane</keyword>
<dbReference type="PANTHER" id="PTHR32322:SF18">
    <property type="entry name" value="S-ADENOSYLMETHIONINE_S-ADENOSYLHOMOCYSTEINE TRANSPORTER"/>
    <property type="match status" value="1"/>
</dbReference>
<evidence type="ECO:0000313" key="10">
    <source>
        <dbReference type="Proteomes" id="UP000266016"/>
    </source>
</evidence>
<feature type="transmembrane region" description="Helical" evidence="7">
    <location>
        <begin position="97"/>
        <end position="117"/>
    </location>
</feature>
<evidence type="ECO:0000259" key="8">
    <source>
        <dbReference type="Pfam" id="PF00892"/>
    </source>
</evidence>
<proteinExistence type="inferred from homology"/>
<dbReference type="InterPro" id="IPR037185">
    <property type="entry name" value="EmrE-like"/>
</dbReference>
<feature type="transmembrane region" description="Helical" evidence="7">
    <location>
        <begin position="68"/>
        <end position="85"/>
    </location>
</feature>
<feature type="domain" description="EamA" evidence="8">
    <location>
        <begin position="10"/>
        <end position="140"/>
    </location>
</feature>
<feature type="transmembrane region" description="Helical" evidence="7">
    <location>
        <begin position="150"/>
        <end position="170"/>
    </location>
</feature>
<feature type="domain" description="EamA" evidence="8">
    <location>
        <begin position="151"/>
        <end position="198"/>
    </location>
</feature>
<sequence>MKKLSRTRTVLILSFLVIVWGVNWPLSKLALDYIPPLLFAGIRTVLGGIVLLIFALPRYQQLRLRETWHLYLISALLNIIIFYGLQTIGLSYMPARLFSTIVFIEPVLLGIFSWLWLGEAMYGLKVIGLILGFAGVAIISRGGFTGDISAIGIFLALKSAIGWGLGTVFVKKTGNCVDSIWMVTMQLLMGGIFLLCVGSSIESWSSIE</sequence>
<dbReference type="GO" id="GO:0005886">
    <property type="term" value="C:plasma membrane"/>
    <property type="evidence" value="ECO:0007669"/>
    <property type="project" value="UniProtKB-SubCell"/>
</dbReference>
<evidence type="ECO:0000256" key="2">
    <source>
        <dbReference type="ARBA" id="ARBA00007362"/>
    </source>
</evidence>
<dbReference type="InterPro" id="IPR050638">
    <property type="entry name" value="AA-Vitamin_Transporters"/>
</dbReference>
<gene>
    <name evidence="9" type="ORF">D1953_17985</name>
</gene>
<reference evidence="9 10" key="1">
    <citation type="submission" date="2018-08" db="EMBL/GenBank/DDBJ databases">
        <title>Bacillus jemisoniae sp. nov., Bacillus chryseoplanitiae sp. nov., Bacillus resnikiae sp. nov., and Bacillus frankliniae sp. nov., isolated from Viking spacecraft and associated surfaces.</title>
        <authorList>
            <person name="Seuylemezian A."/>
            <person name="Vaishampayan P."/>
        </authorList>
    </citation>
    <scope>NUCLEOTIDE SEQUENCE [LARGE SCALE GENOMIC DNA]</scope>
    <source>
        <strain evidence="9 10">MA001</strain>
    </source>
</reference>
<comment type="caution">
    <text evidence="9">The sequence shown here is derived from an EMBL/GenBank/DDBJ whole genome shotgun (WGS) entry which is preliminary data.</text>
</comment>
<keyword evidence="10" id="KW-1185">Reference proteome</keyword>
<accession>A0A398B3K4</accession>
<evidence type="ECO:0000256" key="3">
    <source>
        <dbReference type="ARBA" id="ARBA00022475"/>
    </source>
</evidence>
<evidence type="ECO:0000256" key="4">
    <source>
        <dbReference type="ARBA" id="ARBA00022692"/>
    </source>
</evidence>
<dbReference type="Proteomes" id="UP000266016">
    <property type="component" value="Unassembled WGS sequence"/>
</dbReference>